<dbReference type="AlphaFoldDB" id="A0ABD1L4G2"/>
<name>A0ABD1L4G2_9FABA</name>
<reference evidence="1 2" key="1">
    <citation type="submission" date="2024-08" db="EMBL/GenBank/DDBJ databases">
        <title>Insights into the chromosomal genome structure of Flemingia macrophylla.</title>
        <authorList>
            <person name="Ding Y."/>
            <person name="Zhao Y."/>
            <person name="Bi W."/>
            <person name="Wu M."/>
            <person name="Zhao G."/>
            <person name="Gong Y."/>
            <person name="Li W."/>
            <person name="Zhang P."/>
        </authorList>
    </citation>
    <scope>NUCLEOTIDE SEQUENCE [LARGE SCALE GENOMIC DNA]</scope>
    <source>
        <strain evidence="1">DYQJB</strain>
        <tissue evidence="1">Leaf</tissue>
    </source>
</reference>
<evidence type="ECO:0000313" key="1">
    <source>
        <dbReference type="EMBL" id="KAL2318396.1"/>
    </source>
</evidence>
<gene>
    <name evidence="1" type="ORF">Fmac_032272</name>
</gene>
<evidence type="ECO:0000313" key="2">
    <source>
        <dbReference type="Proteomes" id="UP001603857"/>
    </source>
</evidence>
<keyword evidence="2" id="KW-1185">Reference proteome</keyword>
<proteinExistence type="predicted"/>
<comment type="caution">
    <text evidence="1">The sequence shown here is derived from an EMBL/GenBank/DDBJ whole genome shotgun (WGS) entry which is preliminary data.</text>
</comment>
<dbReference type="EMBL" id="JBGMDY010000011">
    <property type="protein sequence ID" value="KAL2318396.1"/>
    <property type="molecule type" value="Genomic_DNA"/>
</dbReference>
<organism evidence="1 2">
    <name type="scientific">Flemingia macrophylla</name>
    <dbReference type="NCBI Taxonomy" id="520843"/>
    <lineage>
        <taxon>Eukaryota</taxon>
        <taxon>Viridiplantae</taxon>
        <taxon>Streptophyta</taxon>
        <taxon>Embryophyta</taxon>
        <taxon>Tracheophyta</taxon>
        <taxon>Spermatophyta</taxon>
        <taxon>Magnoliopsida</taxon>
        <taxon>eudicotyledons</taxon>
        <taxon>Gunneridae</taxon>
        <taxon>Pentapetalae</taxon>
        <taxon>rosids</taxon>
        <taxon>fabids</taxon>
        <taxon>Fabales</taxon>
        <taxon>Fabaceae</taxon>
        <taxon>Papilionoideae</taxon>
        <taxon>50 kb inversion clade</taxon>
        <taxon>NPAAA clade</taxon>
        <taxon>indigoferoid/millettioid clade</taxon>
        <taxon>Phaseoleae</taxon>
        <taxon>Flemingia</taxon>
    </lineage>
</organism>
<protein>
    <submittedName>
        <fullName evidence="1">Uncharacterized protein</fullName>
    </submittedName>
</protein>
<sequence length="122" mass="13921">MEKHPWINRDQNLEETQYLLHESSSTIYERGEDSCSHQNTGYDSIRDLEIFVSVKDYVNLFTFEINKSKGEELVNCFVLGETTHSTSSSALRSSEAASSMPRAVTYKDTFMLNLVKGSGRER</sequence>
<dbReference type="Proteomes" id="UP001603857">
    <property type="component" value="Unassembled WGS sequence"/>
</dbReference>
<accession>A0ABD1L4G2</accession>